<keyword evidence="3" id="KW-0732">Signal</keyword>
<dbReference type="SMART" id="SM00409">
    <property type="entry name" value="IG"/>
    <property type="match status" value="2"/>
</dbReference>
<feature type="signal peptide" evidence="3">
    <location>
        <begin position="1"/>
        <end position="18"/>
    </location>
</feature>
<gene>
    <name evidence="5" type="primary">LRIG1</name>
    <name evidence="5" type="ORF">BLAG_LOCUS12135</name>
</gene>
<organism evidence="5 6">
    <name type="scientific">Branchiostoma lanceolatum</name>
    <name type="common">Common lancelet</name>
    <name type="synonym">Amphioxus lanceolatum</name>
    <dbReference type="NCBI Taxonomy" id="7740"/>
    <lineage>
        <taxon>Eukaryota</taxon>
        <taxon>Metazoa</taxon>
        <taxon>Chordata</taxon>
        <taxon>Cephalochordata</taxon>
        <taxon>Leptocardii</taxon>
        <taxon>Amphioxiformes</taxon>
        <taxon>Branchiostomatidae</taxon>
        <taxon>Branchiostoma</taxon>
    </lineage>
</organism>
<dbReference type="SUPFAM" id="SSF48726">
    <property type="entry name" value="Immunoglobulin"/>
    <property type="match status" value="2"/>
</dbReference>
<protein>
    <submittedName>
        <fullName evidence="5">LRIG1 protein</fullName>
    </submittedName>
</protein>
<dbReference type="InterPro" id="IPR036179">
    <property type="entry name" value="Ig-like_dom_sf"/>
</dbReference>
<accession>A0A8K0EKS9</accession>
<dbReference type="OrthoDB" id="8902063at2759"/>
<dbReference type="Pfam" id="PF13927">
    <property type="entry name" value="Ig_3"/>
    <property type="match status" value="1"/>
</dbReference>
<feature type="chain" id="PRO_5035444005" evidence="3">
    <location>
        <begin position="19"/>
        <end position="379"/>
    </location>
</feature>
<feature type="compositionally biased region" description="Polar residues" evidence="1">
    <location>
        <begin position="313"/>
        <end position="323"/>
    </location>
</feature>
<sequence>MWQFVFVLVAVLAGLSDGQTINKEVGSYQQFECDVTFPSSYLLNWMRGDEIVARVVNDAITARSSNFTDRVSIVGQQKALGVTSLRITDAGEFFCSVSDFATVNAPVNSARQTLFVYTRPTVTLPYSEYVVDAGGDVTFTCTVTSYPSSNVTWEHPDGTRSTGDVLRLRNATSQSQGQYRCSADNGFGTDMQYVDLVVREPTRPPPGGSEGQTGTSGGLTGGVIAAIVVVCAVLVLAGIMAAVIFVMKSKKKHQPEKPVVTASPVKEKAADDWDLTSTRRPQNGMNGNGHMARPAAEGKPADPYFYTEAPPRDTSSYYSQASRQPRPGDPYWTPSPPPSQAGWSSPPQSPSADLDYVHMTLQHAPAGSRRPIVGMVYDA</sequence>
<feature type="domain" description="Ig-like" evidence="4">
    <location>
        <begin position="120"/>
        <end position="197"/>
    </location>
</feature>
<feature type="compositionally biased region" description="Polar residues" evidence="1">
    <location>
        <begin position="275"/>
        <end position="285"/>
    </location>
</feature>
<evidence type="ECO:0000256" key="2">
    <source>
        <dbReference type="SAM" id="Phobius"/>
    </source>
</evidence>
<reference evidence="5" key="1">
    <citation type="submission" date="2022-01" db="EMBL/GenBank/DDBJ databases">
        <authorList>
            <person name="Braso-Vives M."/>
        </authorList>
    </citation>
    <scope>NUCLEOTIDE SEQUENCE</scope>
</reference>
<dbReference type="PANTHER" id="PTHR45889">
    <property type="entry name" value="IG-LIKE DOMAIN-CONTAINING PROTEIN"/>
    <property type="match status" value="1"/>
</dbReference>
<name>A0A8K0EKS9_BRALA</name>
<dbReference type="EMBL" id="OV696704">
    <property type="protein sequence ID" value="CAH1251898.1"/>
    <property type="molecule type" value="Genomic_DNA"/>
</dbReference>
<keyword evidence="2" id="KW-0812">Transmembrane</keyword>
<keyword evidence="2" id="KW-0472">Membrane</keyword>
<feature type="transmembrane region" description="Helical" evidence="2">
    <location>
        <begin position="223"/>
        <end position="247"/>
    </location>
</feature>
<dbReference type="AlphaFoldDB" id="A0A8K0EKS9"/>
<dbReference type="InterPro" id="IPR003598">
    <property type="entry name" value="Ig_sub2"/>
</dbReference>
<dbReference type="InterPro" id="IPR007110">
    <property type="entry name" value="Ig-like_dom"/>
</dbReference>
<dbReference type="SMART" id="SM00408">
    <property type="entry name" value="IGc2"/>
    <property type="match status" value="1"/>
</dbReference>
<feature type="region of interest" description="Disordered" evidence="1">
    <location>
        <begin position="252"/>
        <end position="355"/>
    </location>
</feature>
<evidence type="ECO:0000256" key="1">
    <source>
        <dbReference type="SAM" id="MobiDB-lite"/>
    </source>
</evidence>
<dbReference type="InterPro" id="IPR013783">
    <property type="entry name" value="Ig-like_fold"/>
</dbReference>
<dbReference type="PANTHER" id="PTHR45889:SF8">
    <property type="entry name" value="IG-LIKE DOMAIN-CONTAINING PROTEIN"/>
    <property type="match status" value="1"/>
</dbReference>
<dbReference type="Gene3D" id="2.60.40.10">
    <property type="entry name" value="Immunoglobulins"/>
    <property type="match status" value="2"/>
</dbReference>
<proteinExistence type="predicted"/>
<evidence type="ECO:0000313" key="6">
    <source>
        <dbReference type="Proteomes" id="UP000838412"/>
    </source>
</evidence>
<keyword evidence="2" id="KW-1133">Transmembrane helix</keyword>
<keyword evidence="6" id="KW-1185">Reference proteome</keyword>
<evidence type="ECO:0000256" key="3">
    <source>
        <dbReference type="SAM" id="SignalP"/>
    </source>
</evidence>
<dbReference type="InterPro" id="IPR003599">
    <property type="entry name" value="Ig_sub"/>
</dbReference>
<dbReference type="PROSITE" id="PS50835">
    <property type="entry name" value="IG_LIKE"/>
    <property type="match status" value="2"/>
</dbReference>
<feature type="domain" description="Ig-like" evidence="4">
    <location>
        <begin position="17"/>
        <end position="108"/>
    </location>
</feature>
<dbReference type="Proteomes" id="UP000838412">
    <property type="component" value="Chromosome 19"/>
</dbReference>
<evidence type="ECO:0000259" key="4">
    <source>
        <dbReference type="PROSITE" id="PS50835"/>
    </source>
</evidence>
<evidence type="ECO:0000313" key="5">
    <source>
        <dbReference type="EMBL" id="CAH1251898.1"/>
    </source>
</evidence>